<protein>
    <recommendedName>
        <fullName evidence="6">LPXTG cell wall anchor domain-containing protein</fullName>
    </recommendedName>
</protein>
<keyword evidence="2" id="KW-0472">Membrane</keyword>
<evidence type="ECO:0000256" key="2">
    <source>
        <dbReference type="SAM" id="Phobius"/>
    </source>
</evidence>
<evidence type="ECO:0000313" key="5">
    <source>
        <dbReference type="Proteomes" id="UP000295345"/>
    </source>
</evidence>
<sequence>MGIATPLKFTLCAATVTLAATGLVRAPDPEPPATGAELKVWPADARPGDEVELRVSGCGAGAAEASSEGFVAEATLAAAPGGELFGEARVRSTLEPGGYPVEVMCDGAPVAGRLTVVTDGQPAGQPLPSASGRPEPGERPEHPERPESPELPEPGGQHERPESPGHGERPEHPGRPSAPVGAGGGGTAGEPAPAGATTGPAGLALATGGLLAAGAVFAVRRLRRGAR</sequence>
<dbReference type="EMBL" id="SMKI01000421">
    <property type="protein sequence ID" value="TDC67457.1"/>
    <property type="molecule type" value="Genomic_DNA"/>
</dbReference>
<comment type="caution">
    <text evidence="4">The sequence shown here is derived from an EMBL/GenBank/DDBJ whole genome shotgun (WGS) entry which is preliminary data.</text>
</comment>
<dbReference type="AlphaFoldDB" id="A0A4R4STN1"/>
<keyword evidence="2" id="KW-0812">Transmembrane</keyword>
<keyword evidence="2" id="KW-1133">Transmembrane helix</keyword>
<evidence type="ECO:0000256" key="3">
    <source>
        <dbReference type="SAM" id="SignalP"/>
    </source>
</evidence>
<feature type="transmembrane region" description="Helical" evidence="2">
    <location>
        <begin position="201"/>
        <end position="219"/>
    </location>
</feature>
<feature type="compositionally biased region" description="Basic and acidic residues" evidence="1">
    <location>
        <begin position="135"/>
        <end position="148"/>
    </location>
</feature>
<keyword evidence="3" id="KW-0732">Signal</keyword>
<accession>A0A4R4STN1</accession>
<organism evidence="4 5">
    <name type="scientific">Streptomyces hainanensis</name>
    <dbReference type="NCBI Taxonomy" id="402648"/>
    <lineage>
        <taxon>Bacteria</taxon>
        <taxon>Bacillati</taxon>
        <taxon>Actinomycetota</taxon>
        <taxon>Actinomycetes</taxon>
        <taxon>Kitasatosporales</taxon>
        <taxon>Streptomycetaceae</taxon>
        <taxon>Streptomyces</taxon>
    </lineage>
</organism>
<dbReference type="OrthoDB" id="4330915at2"/>
<gene>
    <name evidence="4" type="ORF">E1283_28865</name>
</gene>
<feature type="compositionally biased region" description="Low complexity" evidence="1">
    <location>
        <begin position="189"/>
        <end position="202"/>
    </location>
</feature>
<reference evidence="4 5" key="1">
    <citation type="submission" date="2019-03" db="EMBL/GenBank/DDBJ databases">
        <title>Draft genome sequences of novel Actinobacteria.</title>
        <authorList>
            <person name="Sahin N."/>
            <person name="Ay H."/>
            <person name="Saygin H."/>
        </authorList>
    </citation>
    <scope>NUCLEOTIDE SEQUENCE [LARGE SCALE GENOMIC DNA]</scope>
    <source>
        <strain evidence="4 5">DSM 41900</strain>
    </source>
</reference>
<proteinExistence type="predicted"/>
<evidence type="ECO:0000313" key="4">
    <source>
        <dbReference type="EMBL" id="TDC67457.1"/>
    </source>
</evidence>
<evidence type="ECO:0008006" key="6">
    <source>
        <dbReference type="Google" id="ProtNLM"/>
    </source>
</evidence>
<dbReference type="Proteomes" id="UP000295345">
    <property type="component" value="Unassembled WGS sequence"/>
</dbReference>
<name>A0A4R4STN1_9ACTN</name>
<evidence type="ECO:0000256" key="1">
    <source>
        <dbReference type="SAM" id="MobiDB-lite"/>
    </source>
</evidence>
<keyword evidence="5" id="KW-1185">Reference proteome</keyword>
<dbReference type="RefSeq" id="WP_132821115.1">
    <property type="nucleotide sequence ID" value="NZ_SMKI01000421.1"/>
</dbReference>
<feature type="chain" id="PRO_5020278234" description="LPXTG cell wall anchor domain-containing protein" evidence="3">
    <location>
        <begin position="20"/>
        <end position="227"/>
    </location>
</feature>
<feature type="compositionally biased region" description="Basic and acidic residues" evidence="1">
    <location>
        <begin position="156"/>
        <end position="174"/>
    </location>
</feature>
<feature type="region of interest" description="Disordered" evidence="1">
    <location>
        <begin position="118"/>
        <end position="202"/>
    </location>
</feature>
<feature type="signal peptide" evidence="3">
    <location>
        <begin position="1"/>
        <end position="19"/>
    </location>
</feature>